<dbReference type="AlphaFoldDB" id="A0AAJ8BVV4"/>
<evidence type="ECO:0000313" key="1">
    <source>
        <dbReference type="RefSeq" id="XP_059603491.1"/>
    </source>
</evidence>
<reference evidence="1" key="1">
    <citation type="submission" date="2025-02" db="EMBL/GenBank/DDBJ databases">
        <authorList>
            <consortium name="NCBI Genome Project"/>
        </authorList>
    </citation>
    <scope>NUCLEOTIDE SEQUENCE</scope>
</reference>
<protein>
    <recommendedName>
        <fullName evidence="2">SRCR domain-containing protein</fullName>
    </recommendedName>
</protein>
<organism evidence="1">
    <name type="scientific">Aspergillus niger</name>
    <dbReference type="NCBI Taxonomy" id="5061"/>
    <lineage>
        <taxon>Eukaryota</taxon>
        <taxon>Fungi</taxon>
        <taxon>Dikarya</taxon>
        <taxon>Ascomycota</taxon>
        <taxon>Pezizomycotina</taxon>
        <taxon>Eurotiomycetes</taxon>
        <taxon>Eurotiomycetidae</taxon>
        <taxon>Eurotiales</taxon>
        <taxon>Aspergillaceae</taxon>
        <taxon>Aspergillus</taxon>
        <taxon>Aspergillus subgen. Circumdati</taxon>
    </lineage>
</organism>
<accession>A0AAJ8BVV4</accession>
<reference evidence="1" key="2">
    <citation type="submission" date="2025-08" db="UniProtKB">
        <authorList>
            <consortium name="RefSeq"/>
        </authorList>
    </citation>
    <scope>IDENTIFICATION</scope>
</reference>
<proteinExistence type="predicted"/>
<dbReference type="GeneID" id="84590451"/>
<dbReference type="VEuPathDB" id="FungiDB:An02g10600"/>
<sequence length="68" mass="7318">MGNDDSRTGLVSVWTQGGLWTVDCGGGEAQRVQYCDAPWKPAASTCYLSGHLQGVSRDYCDGMHATSY</sequence>
<evidence type="ECO:0008006" key="2">
    <source>
        <dbReference type="Google" id="ProtNLM"/>
    </source>
</evidence>
<name>A0AAJ8BVV4_ASPNG</name>
<dbReference type="RefSeq" id="XP_059603491.1">
    <property type="nucleotide sequence ID" value="XM_059746583.1"/>
</dbReference>
<gene>
    <name evidence="1" type="ORF">An02g10600</name>
</gene>
<dbReference type="KEGG" id="ang:An02g10600"/>